<dbReference type="Pfam" id="PF01933">
    <property type="entry name" value="CofD"/>
    <property type="match status" value="1"/>
</dbReference>
<gene>
    <name evidence="4" type="primary">yvcK</name>
    <name evidence="4" type="ORF">GMD11_09280</name>
    <name evidence="5" type="ORF">GMD18_08935</name>
</gene>
<protein>
    <recommendedName>
        <fullName evidence="2">Putative gluconeogenesis factor</fullName>
    </recommendedName>
</protein>
<comment type="similarity">
    <text evidence="2">Belongs to the gluconeogenesis factor family.</text>
</comment>
<sequence length="452" mass="49752">MGWISWLCPGINLKRWLLLFAGGVLCCAIGLALFFNYQFMGFVEEMLFRMSYLTTGKYSNTVSMLTGFISLCAGLFIMYYATRKIIRSVVEAVMPDNNASLMEIIFTQRKLTRGPAITVVGGGTGLSTLLRGMKYITNNCTAVVTVGDDGGSSGRLRKEMGILPPGDLRNCLVALADREPLMERIMQYRFKGDSPLAGHSFGNLFIAAMAEAEGGMEAGLAATSQILNVRGKVVPSTLRDIRLKAEMTDGSIINGESEIPKAHKRIRTMAMEPADAPATASAVQAILNADILIFGPGSLYTSVIPNLLVTGIRDAVIKSEAVKIYICNVMTQPGETDGYGAFEHVQALIQQAGTQFLDYVIVNDQRVTAAQLAQYNEKGSMPVTPDIKKIERLGIQVIPTRLISNKDLVRHNPQKLAQVIISLVYRLRLFGKGIQFFDYFFMRQSMRELKKK</sequence>
<dbReference type="NCBIfam" id="TIGR01826">
    <property type="entry name" value="CofD_related"/>
    <property type="match status" value="1"/>
</dbReference>
<name>A0A3G9H7G2_9FIRM</name>
<dbReference type="Gene3D" id="3.40.50.10680">
    <property type="entry name" value="CofD-like domains"/>
    <property type="match status" value="1"/>
</dbReference>
<evidence type="ECO:0000256" key="1">
    <source>
        <dbReference type="ARBA" id="ARBA00022490"/>
    </source>
</evidence>
<evidence type="ECO:0000256" key="2">
    <source>
        <dbReference type="HAMAP-Rule" id="MF_00973"/>
    </source>
</evidence>
<dbReference type="CDD" id="cd07187">
    <property type="entry name" value="YvcK_like"/>
    <property type="match status" value="1"/>
</dbReference>
<dbReference type="RefSeq" id="WP_113077844.1">
    <property type="nucleotide sequence ID" value="NZ_AP019004.1"/>
</dbReference>
<organism evidence="4 7">
    <name type="scientific">Phascolarctobacterium faecium</name>
    <dbReference type="NCBI Taxonomy" id="33025"/>
    <lineage>
        <taxon>Bacteria</taxon>
        <taxon>Bacillati</taxon>
        <taxon>Bacillota</taxon>
        <taxon>Negativicutes</taxon>
        <taxon>Acidaminococcales</taxon>
        <taxon>Acidaminococcaceae</taxon>
        <taxon>Phascolarctobacterium</taxon>
    </lineage>
</organism>
<keyword evidence="3" id="KW-1133">Transmembrane helix</keyword>
<evidence type="ECO:0000313" key="7">
    <source>
        <dbReference type="Proteomes" id="UP000484547"/>
    </source>
</evidence>
<dbReference type="EMBL" id="WNBW01000007">
    <property type="protein sequence ID" value="MTU04521.1"/>
    <property type="molecule type" value="Genomic_DNA"/>
</dbReference>
<feature type="transmembrane region" description="Helical" evidence="3">
    <location>
        <begin position="58"/>
        <end position="81"/>
    </location>
</feature>
<keyword evidence="6" id="KW-1185">Reference proteome</keyword>
<evidence type="ECO:0000313" key="6">
    <source>
        <dbReference type="Proteomes" id="UP000443070"/>
    </source>
</evidence>
<dbReference type="HAMAP" id="MF_00973">
    <property type="entry name" value="Gluconeogen_factor"/>
    <property type="match status" value="1"/>
</dbReference>
<dbReference type="AlphaFoldDB" id="A0A3G9H7G2"/>
<evidence type="ECO:0000256" key="3">
    <source>
        <dbReference type="SAM" id="Phobius"/>
    </source>
</evidence>
<proteinExistence type="inferred from homology"/>
<evidence type="ECO:0000313" key="4">
    <source>
        <dbReference type="EMBL" id="MTT76457.1"/>
    </source>
</evidence>
<evidence type="ECO:0000313" key="5">
    <source>
        <dbReference type="EMBL" id="MTU04521.1"/>
    </source>
</evidence>
<dbReference type="SUPFAM" id="SSF142338">
    <property type="entry name" value="CofD-like"/>
    <property type="match status" value="1"/>
</dbReference>
<comment type="function">
    <text evidence="2">Required for morphogenesis under gluconeogenic growth conditions.</text>
</comment>
<dbReference type="InterPro" id="IPR002882">
    <property type="entry name" value="CofD"/>
</dbReference>
<dbReference type="GO" id="GO:0005737">
    <property type="term" value="C:cytoplasm"/>
    <property type="evidence" value="ECO:0007669"/>
    <property type="project" value="UniProtKB-SubCell"/>
</dbReference>
<accession>A0A3G9H7G2</accession>
<dbReference type="OrthoDB" id="9783842at2"/>
<dbReference type="PANTHER" id="PTHR30135:SF3">
    <property type="entry name" value="GLUCONEOGENESIS FACTOR-RELATED"/>
    <property type="match status" value="1"/>
</dbReference>
<dbReference type="GeneID" id="49407743"/>
<dbReference type="EMBL" id="WNBM01000007">
    <property type="protein sequence ID" value="MTT76457.1"/>
    <property type="molecule type" value="Genomic_DNA"/>
</dbReference>
<dbReference type="GO" id="GO:0043743">
    <property type="term" value="F:LPPG:FO 2-phospho-L-lactate transferase activity"/>
    <property type="evidence" value="ECO:0007669"/>
    <property type="project" value="InterPro"/>
</dbReference>
<comment type="caution">
    <text evidence="4">The sequence shown here is derived from an EMBL/GenBank/DDBJ whole genome shotgun (WGS) entry which is preliminary data.</text>
</comment>
<dbReference type="Proteomes" id="UP000484547">
    <property type="component" value="Unassembled WGS sequence"/>
</dbReference>
<keyword evidence="3" id="KW-0472">Membrane</keyword>
<dbReference type="GO" id="GO:0008360">
    <property type="term" value="P:regulation of cell shape"/>
    <property type="evidence" value="ECO:0007669"/>
    <property type="project" value="UniProtKB-UniRule"/>
</dbReference>
<keyword evidence="1 2" id="KW-0963">Cytoplasm</keyword>
<dbReference type="Proteomes" id="UP000443070">
    <property type="component" value="Unassembled WGS sequence"/>
</dbReference>
<keyword evidence="3" id="KW-0812">Transmembrane</keyword>
<reference evidence="6 7" key="1">
    <citation type="journal article" date="2019" name="Nat. Med.">
        <title>A library of human gut bacterial isolates paired with longitudinal multiomics data enables mechanistic microbiome research.</title>
        <authorList>
            <person name="Poyet M."/>
            <person name="Groussin M."/>
            <person name="Gibbons S.M."/>
            <person name="Avila-Pacheco J."/>
            <person name="Jiang X."/>
            <person name="Kearney S.M."/>
            <person name="Perrotta A.R."/>
            <person name="Berdy B."/>
            <person name="Zhao S."/>
            <person name="Lieberman T.D."/>
            <person name="Swanson P.K."/>
            <person name="Smith M."/>
            <person name="Roesemann S."/>
            <person name="Alexander J.E."/>
            <person name="Rich S.A."/>
            <person name="Livny J."/>
            <person name="Vlamakis H."/>
            <person name="Clish C."/>
            <person name="Bullock K."/>
            <person name="Deik A."/>
            <person name="Scott J."/>
            <person name="Pierce K.A."/>
            <person name="Xavier R.J."/>
            <person name="Alm E.J."/>
        </authorList>
    </citation>
    <scope>NUCLEOTIDE SEQUENCE [LARGE SCALE GENOMIC DNA]</scope>
    <source>
        <strain evidence="4 7">BIOML-A13</strain>
        <strain evidence="5 6">BIOML-A3</strain>
    </source>
</reference>
<dbReference type="InterPro" id="IPR010119">
    <property type="entry name" value="Gluconeogen_factor"/>
</dbReference>
<comment type="subcellular location">
    <subcellularLocation>
        <location evidence="2">Cytoplasm</location>
    </subcellularLocation>
</comment>
<dbReference type="InterPro" id="IPR038136">
    <property type="entry name" value="CofD-like_dom_sf"/>
</dbReference>
<dbReference type="PANTHER" id="PTHR30135">
    <property type="entry name" value="UNCHARACTERIZED PROTEIN YVCK-RELATED"/>
    <property type="match status" value="1"/>
</dbReference>
<feature type="transmembrane region" description="Helical" evidence="3">
    <location>
        <begin position="16"/>
        <end position="37"/>
    </location>
</feature>